<dbReference type="Pfam" id="PF14281">
    <property type="entry name" value="PDDEXK_4"/>
    <property type="match status" value="1"/>
</dbReference>
<proteinExistence type="predicted"/>
<protein>
    <recommendedName>
        <fullName evidence="3">PD-(D/E)XK nuclease</fullName>
    </recommendedName>
</protein>
<dbReference type="InterPro" id="IPR029470">
    <property type="entry name" value="PDDEXK_4"/>
</dbReference>
<name>A0ABX3UC61_KLUIN</name>
<keyword evidence="2" id="KW-1185">Reference proteome</keyword>
<comment type="caution">
    <text evidence="1">The sequence shown here is derived from an EMBL/GenBank/DDBJ whole genome shotgun (WGS) entry which is preliminary data.</text>
</comment>
<organism evidence="1 2">
    <name type="scientific">Kluyvera intermedia</name>
    <name type="common">Enterobacter intermedius</name>
    <dbReference type="NCBI Taxonomy" id="61648"/>
    <lineage>
        <taxon>Bacteria</taxon>
        <taxon>Pseudomonadati</taxon>
        <taxon>Pseudomonadota</taxon>
        <taxon>Gammaproteobacteria</taxon>
        <taxon>Enterobacterales</taxon>
        <taxon>Enterobacteriaceae</taxon>
        <taxon>Kluyvera</taxon>
    </lineage>
</organism>
<gene>
    <name evidence="1" type="ORF">B2M27_17265</name>
</gene>
<sequence length="251" mass="28580">MEQQDVSLTSQLDDFFRQWPQFAMSAPKPQHINLRPESLQAFFADLEQPLIALQHRAFSFDPWDIAGVGRNEMRNSTLLAWLLDPSGNHGFGMRPLTALLNAVAAWRKEAFPVDTGRYCQVEVETSPTGDSSNRVDIEINAEKFFLLIEVKIGAVEQKDQLARYCKEAQIRAGQRDWAVVFLTPQGREPLTRGGVFKREDVPCISWSRLAADIMISVENIHRGVCLRTDISPSRQMASWSALCFIERMRRL</sequence>
<evidence type="ECO:0008006" key="3">
    <source>
        <dbReference type="Google" id="ProtNLM"/>
    </source>
</evidence>
<dbReference type="Proteomes" id="UP000192521">
    <property type="component" value="Unassembled WGS sequence"/>
</dbReference>
<evidence type="ECO:0000313" key="2">
    <source>
        <dbReference type="Proteomes" id="UP000192521"/>
    </source>
</evidence>
<dbReference type="EMBL" id="MWPR01000028">
    <property type="protein sequence ID" value="ORJ49093.1"/>
    <property type="molecule type" value="Genomic_DNA"/>
</dbReference>
<dbReference type="RefSeq" id="WP_085006825.1">
    <property type="nucleotide sequence ID" value="NZ_MWPR01000028.1"/>
</dbReference>
<evidence type="ECO:0000313" key="1">
    <source>
        <dbReference type="EMBL" id="ORJ49093.1"/>
    </source>
</evidence>
<accession>A0ABX3UC61</accession>
<reference evidence="1 2" key="1">
    <citation type="submission" date="2017-02" db="EMBL/GenBank/DDBJ databases">
        <title>Draft genome sequence of a Kluyvera intermedia isolate from a patient with a pancreatic abscess.</title>
        <authorList>
            <person name="Thele R."/>
        </authorList>
    </citation>
    <scope>NUCLEOTIDE SEQUENCE [LARGE SCALE GENOMIC DNA]</scope>
    <source>
        <strain evidence="1 2">FOSA7093</strain>
    </source>
</reference>